<evidence type="ECO:0000259" key="8">
    <source>
        <dbReference type="PROSITE" id="PS50850"/>
    </source>
</evidence>
<feature type="transmembrane region" description="Helical" evidence="7">
    <location>
        <begin position="260"/>
        <end position="280"/>
    </location>
</feature>
<dbReference type="PROSITE" id="PS50850">
    <property type="entry name" value="MFS"/>
    <property type="match status" value="1"/>
</dbReference>
<feature type="transmembrane region" description="Helical" evidence="7">
    <location>
        <begin position="48"/>
        <end position="67"/>
    </location>
</feature>
<dbReference type="InterPro" id="IPR011701">
    <property type="entry name" value="MFS"/>
</dbReference>
<dbReference type="SUPFAM" id="SSF103473">
    <property type="entry name" value="MFS general substrate transporter"/>
    <property type="match status" value="1"/>
</dbReference>
<evidence type="ECO:0000313" key="9">
    <source>
        <dbReference type="EMBL" id="MFD1735093.1"/>
    </source>
</evidence>
<evidence type="ECO:0000256" key="3">
    <source>
        <dbReference type="ARBA" id="ARBA00022475"/>
    </source>
</evidence>
<feature type="transmembrane region" description="Helical" evidence="7">
    <location>
        <begin position="79"/>
        <end position="109"/>
    </location>
</feature>
<dbReference type="Pfam" id="PF07690">
    <property type="entry name" value="MFS_1"/>
    <property type="match status" value="1"/>
</dbReference>
<comment type="subcellular location">
    <subcellularLocation>
        <location evidence="1">Cell membrane</location>
        <topology evidence="1">Multi-pass membrane protein</topology>
    </subcellularLocation>
</comment>
<evidence type="ECO:0000256" key="7">
    <source>
        <dbReference type="SAM" id="Phobius"/>
    </source>
</evidence>
<evidence type="ECO:0000256" key="2">
    <source>
        <dbReference type="ARBA" id="ARBA00022448"/>
    </source>
</evidence>
<dbReference type="EMBL" id="JBHUEM010000001">
    <property type="protein sequence ID" value="MFD1735093.1"/>
    <property type="molecule type" value="Genomic_DNA"/>
</dbReference>
<feature type="domain" description="Major facilitator superfamily (MFS) profile" evidence="8">
    <location>
        <begin position="222"/>
        <end position="419"/>
    </location>
</feature>
<proteinExistence type="predicted"/>
<protein>
    <submittedName>
        <fullName evidence="9">MFS transporter</fullName>
    </submittedName>
</protein>
<sequence length="419" mass="45688">MKQIIIPLRERSYRKLFSAQLLSDLGNWLDFTAIYTLVVFSWELSEMWIAALTISLGLPWVLVGPFASVFVDRWSRKKVMYICTIIRAMLALSLIFVPNIHLLLLIVLVKSTCGALFDPARQGAIRLTVSEKNLPQAVTLSQLSMNSMKVIGPAIGGTLIAILGPTSPFIIEAIGFIIATFLLLRLPSLKSESEIETINRKGNQRFWSDFMQGLHHIHHNFILKISILSTALVMFIIFLYDGLLVFLSQDLGFNEAGYGLLISAVGLGSVLGSLLVGYIPRWKKHPLLFMCTSMIFSGTTTFLIGLGGMKFLLGPLMVWLALAFLLGAIGAGATIPFGYILQSQTPSSMMGRVSSVAQSTQTFAMLIAPAIGAGIAEIIGVGFLIAIAGAITIFIGLLGLPIIVKLKQKLIIVTEQRGM</sequence>
<dbReference type="PANTHER" id="PTHR43266:SF2">
    <property type="entry name" value="MAJOR FACILITATOR SUPERFAMILY (MFS) PROFILE DOMAIN-CONTAINING PROTEIN"/>
    <property type="match status" value="1"/>
</dbReference>
<keyword evidence="6 7" id="KW-0472">Membrane</keyword>
<keyword evidence="10" id="KW-1185">Reference proteome</keyword>
<dbReference type="InterPro" id="IPR020846">
    <property type="entry name" value="MFS_dom"/>
</dbReference>
<feature type="transmembrane region" description="Helical" evidence="7">
    <location>
        <begin position="221"/>
        <end position="240"/>
    </location>
</feature>
<dbReference type="Proteomes" id="UP001597214">
    <property type="component" value="Unassembled WGS sequence"/>
</dbReference>
<keyword evidence="4 7" id="KW-0812">Transmembrane</keyword>
<feature type="transmembrane region" description="Helical" evidence="7">
    <location>
        <begin position="378"/>
        <end position="404"/>
    </location>
</feature>
<dbReference type="PANTHER" id="PTHR43266">
    <property type="entry name" value="MACROLIDE-EFFLUX PROTEIN"/>
    <property type="match status" value="1"/>
</dbReference>
<evidence type="ECO:0000256" key="5">
    <source>
        <dbReference type="ARBA" id="ARBA00022989"/>
    </source>
</evidence>
<accession>A0ABW4LJ76</accession>
<comment type="caution">
    <text evidence="9">The sequence shown here is derived from an EMBL/GenBank/DDBJ whole genome shotgun (WGS) entry which is preliminary data.</text>
</comment>
<keyword evidence="3" id="KW-1003">Cell membrane</keyword>
<gene>
    <name evidence="9" type="ORF">ACFSCX_00820</name>
</gene>
<dbReference type="InterPro" id="IPR036259">
    <property type="entry name" value="MFS_trans_sf"/>
</dbReference>
<keyword evidence="5 7" id="KW-1133">Transmembrane helix</keyword>
<dbReference type="CDD" id="cd06173">
    <property type="entry name" value="MFS_MefA_like"/>
    <property type="match status" value="1"/>
</dbReference>
<organism evidence="9 10">
    <name type="scientific">Bacillus salitolerans</name>
    <dbReference type="NCBI Taxonomy" id="1437434"/>
    <lineage>
        <taxon>Bacteria</taxon>
        <taxon>Bacillati</taxon>
        <taxon>Bacillota</taxon>
        <taxon>Bacilli</taxon>
        <taxon>Bacillales</taxon>
        <taxon>Bacillaceae</taxon>
        <taxon>Bacillus</taxon>
    </lineage>
</organism>
<evidence type="ECO:0000256" key="4">
    <source>
        <dbReference type="ARBA" id="ARBA00022692"/>
    </source>
</evidence>
<feature type="transmembrane region" description="Helical" evidence="7">
    <location>
        <begin position="287"/>
        <end position="306"/>
    </location>
</feature>
<feature type="transmembrane region" description="Helical" evidence="7">
    <location>
        <begin position="154"/>
        <end position="184"/>
    </location>
</feature>
<feature type="transmembrane region" description="Helical" evidence="7">
    <location>
        <begin position="21"/>
        <end position="42"/>
    </location>
</feature>
<evidence type="ECO:0000313" key="10">
    <source>
        <dbReference type="Proteomes" id="UP001597214"/>
    </source>
</evidence>
<name>A0ABW4LJ76_9BACI</name>
<feature type="transmembrane region" description="Helical" evidence="7">
    <location>
        <begin position="318"/>
        <end position="341"/>
    </location>
</feature>
<keyword evidence="2" id="KW-0813">Transport</keyword>
<evidence type="ECO:0000256" key="1">
    <source>
        <dbReference type="ARBA" id="ARBA00004651"/>
    </source>
</evidence>
<dbReference type="RefSeq" id="WP_377926180.1">
    <property type="nucleotide sequence ID" value="NZ_JBHUEM010000001.1"/>
</dbReference>
<reference evidence="10" key="1">
    <citation type="journal article" date="2019" name="Int. J. Syst. Evol. Microbiol.">
        <title>The Global Catalogue of Microorganisms (GCM) 10K type strain sequencing project: providing services to taxonomists for standard genome sequencing and annotation.</title>
        <authorList>
            <consortium name="The Broad Institute Genomics Platform"/>
            <consortium name="The Broad Institute Genome Sequencing Center for Infectious Disease"/>
            <person name="Wu L."/>
            <person name="Ma J."/>
        </authorList>
    </citation>
    <scope>NUCLEOTIDE SEQUENCE [LARGE SCALE GENOMIC DNA]</scope>
    <source>
        <strain evidence="10">CCUG 49339</strain>
    </source>
</reference>
<dbReference type="Gene3D" id="1.20.1250.20">
    <property type="entry name" value="MFS general substrate transporter like domains"/>
    <property type="match status" value="1"/>
</dbReference>
<evidence type="ECO:0000256" key="6">
    <source>
        <dbReference type="ARBA" id="ARBA00023136"/>
    </source>
</evidence>